<keyword evidence="1" id="KW-0472">Membrane</keyword>
<gene>
    <name evidence="2" type="ORF">LZC94_09445</name>
</gene>
<evidence type="ECO:0000313" key="2">
    <source>
        <dbReference type="EMBL" id="WXB17489.1"/>
    </source>
</evidence>
<keyword evidence="1" id="KW-1133">Transmembrane helix</keyword>
<dbReference type="NCBIfam" id="TIGR00843">
    <property type="entry name" value="benE"/>
    <property type="match status" value="1"/>
</dbReference>
<feature type="transmembrane region" description="Helical" evidence="1">
    <location>
        <begin position="152"/>
        <end position="169"/>
    </location>
</feature>
<dbReference type="Proteomes" id="UP001370348">
    <property type="component" value="Chromosome"/>
</dbReference>
<dbReference type="PANTHER" id="PTHR30199">
    <property type="entry name" value="MFS FAMILY TRANSPORTER, PREDICTED SUBSTRATE BENZOATE"/>
    <property type="match status" value="1"/>
</dbReference>
<evidence type="ECO:0000256" key="1">
    <source>
        <dbReference type="SAM" id="Phobius"/>
    </source>
</evidence>
<feature type="transmembrane region" description="Helical" evidence="1">
    <location>
        <begin position="128"/>
        <end position="146"/>
    </location>
</feature>
<feature type="transmembrane region" description="Helical" evidence="1">
    <location>
        <begin position="78"/>
        <end position="96"/>
    </location>
</feature>
<dbReference type="Pfam" id="PF03594">
    <property type="entry name" value="BenE"/>
    <property type="match status" value="1"/>
</dbReference>
<reference evidence="2 3" key="1">
    <citation type="submission" date="2021-12" db="EMBL/GenBank/DDBJ databases">
        <title>Discovery of the Pendulisporaceae a myxobacterial family with distinct sporulation behavior and unique specialized metabolism.</title>
        <authorList>
            <person name="Garcia R."/>
            <person name="Popoff A."/>
            <person name="Bader C.D."/>
            <person name="Loehr J."/>
            <person name="Walesch S."/>
            <person name="Walt C."/>
            <person name="Boldt J."/>
            <person name="Bunk B."/>
            <person name="Haeckl F.J.F.P.J."/>
            <person name="Gunesch A.P."/>
            <person name="Birkelbach J."/>
            <person name="Nuebel U."/>
            <person name="Pietschmann T."/>
            <person name="Bach T."/>
            <person name="Mueller R."/>
        </authorList>
    </citation>
    <scope>NUCLEOTIDE SEQUENCE [LARGE SCALE GENOMIC DNA]</scope>
    <source>
        <strain evidence="2 3">MSr11954</strain>
    </source>
</reference>
<keyword evidence="1" id="KW-0812">Transmembrane</keyword>
<dbReference type="PANTHER" id="PTHR30199:SF0">
    <property type="entry name" value="INNER MEMBRANE PROTEIN YDCO"/>
    <property type="match status" value="1"/>
</dbReference>
<feature type="transmembrane region" description="Helical" evidence="1">
    <location>
        <begin position="53"/>
        <end position="71"/>
    </location>
</feature>
<sequence>MRTFASPAAPTSALSGSNVAAGFITVLVGFTSSIAVVFQAASAAGATPEQTSSWLWSIGMGTGLTCIGLSLRYRAPVVTAWSTAGAAILATSLPGVPMSESIGIFLFSGALATLVGVTGWFEKALSRISLPLASAMLAGILARFGMDVFVAMKSQLVLVLTMLATYVIGKRLWPRYAVISVMIAGSAVAWARGLMHVETFHVALATPVFIAPSFSWPTLIGIGVPLFVVNMASQNVPGVAAIRASGYRTPISPLITSTGVLNMLLAPFGCCSLNLAAITAAICMGKEAHEDPSKRYMAGVFAGLFYLLSGVFGATIGALFTVFPKELVFAVAGIALFATIANGLHTAMSTEHQREPAIITFLVALSGVSLFGIGAAFWALLAGVLTSLALNWRKARAA</sequence>
<evidence type="ECO:0000313" key="3">
    <source>
        <dbReference type="Proteomes" id="UP001370348"/>
    </source>
</evidence>
<dbReference type="EMBL" id="CP089984">
    <property type="protein sequence ID" value="WXB17489.1"/>
    <property type="molecule type" value="Genomic_DNA"/>
</dbReference>
<feature type="transmembrane region" description="Helical" evidence="1">
    <location>
        <begin position="176"/>
        <end position="194"/>
    </location>
</feature>
<dbReference type="InterPro" id="IPR004711">
    <property type="entry name" value="Benzoate_Transporter"/>
</dbReference>
<feature type="transmembrane region" description="Helical" evidence="1">
    <location>
        <begin position="214"/>
        <end position="233"/>
    </location>
</feature>
<feature type="transmembrane region" description="Helical" evidence="1">
    <location>
        <begin position="102"/>
        <end position="121"/>
    </location>
</feature>
<organism evidence="2 3">
    <name type="scientific">Pendulispora albinea</name>
    <dbReference type="NCBI Taxonomy" id="2741071"/>
    <lineage>
        <taxon>Bacteria</taxon>
        <taxon>Pseudomonadati</taxon>
        <taxon>Myxococcota</taxon>
        <taxon>Myxococcia</taxon>
        <taxon>Myxococcales</taxon>
        <taxon>Sorangiineae</taxon>
        <taxon>Pendulisporaceae</taxon>
        <taxon>Pendulispora</taxon>
    </lineage>
</organism>
<protein>
    <submittedName>
        <fullName evidence="2">Benzoate/H(+) symporter BenE family transporter</fullName>
    </submittedName>
</protein>
<feature type="transmembrane region" description="Helical" evidence="1">
    <location>
        <begin position="20"/>
        <end position="41"/>
    </location>
</feature>
<feature type="transmembrane region" description="Helical" evidence="1">
    <location>
        <begin position="254"/>
        <end position="276"/>
    </location>
</feature>
<name>A0ABZ2M5V8_9BACT</name>
<feature type="transmembrane region" description="Helical" evidence="1">
    <location>
        <begin position="296"/>
        <end position="320"/>
    </location>
</feature>
<accession>A0ABZ2M5V8</accession>
<proteinExistence type="predicted"/>
<keyword evidence="3" id="KW-1185">Reference proteome</keyword>
<feature type="transmembrane region" description="Helical" evidence="1">
    <location>
        <begin position="327"/>
        <end position="345"/>
    </location>
</feature>
<dbReference type="RefSeq" id="WP_394827123.1">
    <property type="nucleotide sequence ID" value="NZ_CP089984.1"/>
</dbReference>
<feature type="transmembrane region" description="Helical" evidence="1">
    <location>
        <begin position="357"/>
        <end position="390"/>
    </location>
</feature>